<dbReference type="EMBL" id="BAABJJ010000021">
    <property type="protein sequence ID" value="GAA4943866.1"/>
    <property type="molecule type" value="Genomic_DNA"/>
</dbReference>
<accession>A0ABP9GIF0</accession>
<evidence type="ECO:0000313" key="1">
    <source>
        <dbReference type="EMBL" id="GAA4943866.1"/>
    </source>
</evidence>
<protein>
    <recommendedName>
        <fullName evidence="3">DUF1349 domain-containing protein</fullName>
    </recommendedName>
</protein>
<reference evidence="2" key="1">
    <citation type="journal article" date="2019" name="Int. J. Syst. Evol. Microbiol.">
        <title>The Global Catalogue of Microorganisms (GCM) 10K type strain sequencing project: providing services to taxonomists for standard genome sequencing and annotation.</title>
        <authorList>
            <consortium name="The Broad Institute Genomics Platform"/>
            <consortium name="The Broad Institute Genome Sequencing Center for Infectious Disease"/>
            <person name="Wu L."/>
            <person name="Ma J."/>
        </authorList>
    </citation>
    <scope>NUCLEOTIDE SEQUENCE [LARGE SCALE GENOMIC DNA]</scope>
    <source>
        <strain evidence="2">JCM 18285</strain>
    </source>
</reference>
<sequence length="212" mass="24163">MRTVLLLMIILVGKTAFTQEVKMCEVKEIPQPLEWIIKPDSFNIQNGTIEISAGPNTNMFYAPHGHFNQSNMPKLVFRPDSNFVFSANALAEHKSKWEAAMLIVYIDENYWAKFCFENEAPSKNRMVTVVTNEVSDDAYSDYVEGNSVYMQISKKGRQIVFSYSLDSKKWIGIRYFRLDSEKPIKIGFASQSPIGNGLTSVFSEIKYNAISK</sequence>
<dbReference type="InterPro" id="IPR009784">
    <property type="entry name" value="DUF1349"/>
</dbReference>
<organism evidence="1 2">
    <name type="scientific">Algibacter agarivorans</name>
    <dbReference type="NCBI Taxonomy" id="1109741"/>
    <lineage>
        <taxon>Bacteria</taxon>
        <taxon>Pseudomonadati</taxon>
        <taxon>Bacteroidota</taxon>
        <taxon>Flavobacteriia</taxon>
        <taxon>Flavobacteriales</taxon>
        <taxon>Flavobacteriaceae</taxon>
        <taxon>Algibacter</taxon>
    </lineage>
</organism>
<dbReference type="PANTHER" id="PTHR35332">
    <property type="entry name" value="REGULATION OF ENOLASE PROTEIN 1"/>
    <property type="match status" value="1"/>
</dbReference>
<keyword evidence="2" id="KW-1185">Reference proteome</keyword>
<dbReference type="Gene3D" id="2.60.120.200">
    <property type="match status" value="1"/>
</dbReference>
<dbReference type="SUPFAM" id="SSF49899">
    <property type="entry name" value="Concanavalin A-like lectins/glucanases"/>
    <property type="match status" value="1"/>
</dbReference>
<proteinExistence type="predicted"/>
<dbReference type="Proteomes" id="UP001501302">
    <property type="component" value="Unassembled WGS sequence"/>
</dbReference>
<dbReference type="PANTHER" id="PTHR35332:SF2">
    <property type="entry name" value="REGULATION OF ENOLASE PROTEIN 1"/>
    <property type="match status" value="1"/>
</dbReference>
<name>A0ABP9GIF0_9FLAO</name>
<gene>
    <name evidence="1" type="ORF">GCM10023314_16130</name>
</gene>
<evidence type="ECO:0000313" key="2">
    <source>
        <dbReference type="Proteomes" id="UP001501302"/>
    </source>
</evidence>
<dbReference type="InterPro" id="IPR013320">
    <property type="entry name" value="ConA-like_dom_sf"/>
</dbReference>
<comment type="caution">
    <text evidence="1">The sequence shown here is derived from an EMBL/GenBank/DDBJ whole genome shotgun (WGS) entry which is preliminary data.</text>
</comment>
<dbReference type="RefSeq" id="WP_345191344.1">
    <property type="nucleotide sequence ID" value="NZ_BAABJJ010000021.1"/>
</dbReference>
<evidence type="ECO:0008006" key="3">
    <source>
        <dbReference type="Google" id="ProtNLM"/>
    </source>
</evidence>
<dbReference type="Pfam" id="PF07081">
    <property type="entry name" value="DUF1349"/>
    <property type="match status" value="1"/>
</dbReference>